<sequence>NIRLLDEHYNSARLHIYTPGRRTTNTADKVKEFVSHGFHIANTKIIPKWHTRRAAYERATSQIWPKYHPMSDGTRCSRRTCNNHANLAQPQTSGTS</sequence>
<feature type="non-terminal residue" evidence="1">
    <location>
        <position position="1"/>
    </location>
</feature>
<name>A0A4Q9M4F1_9APHY</name>
<organism evidence="1">
    <name type="scientific">Dichomitus squalens</name>
    <dbReference type="NCBI Taxonomy" id="114155"/>
    <lineage>
        <taxon>Eukaryota</taxon>
        <taxon>Fungi</taxon>
        <taxon>Dikarya</taxon>
        <taxon>Basidiomycota</taxon>
        <taxon>Agaricomycotina</taxon>
        <taxon>Agaricomycetes</taxon>
        <taxon>Polyporales</taxon>
        <taxon>Polyporaceae</taxon>
        <taxon>Dichomitus</taxon>
    </lineage>
</organism>
<dbReference type="AlphaFoldDB" id="A0A4Q9M4F1"/>
<gene>
    <name evidence="1" type="ORF">BD311DRAFT_610544</name>
</gene>
<evidence type="ECO:0000313" key="1">
    <source>
        <dbReference type="EMBL" id="TBU21780.1"/>
    </source>
</evidence>
<reference evidence="1" key="1">
    <citation type="submission" date="2019-01" db="EMBL/GenBank/DDBJ databases">
        <title>Draft genome sequences of three monokaryotic isolates of the white-rot basidiomycete fungus Dichomitus squalens.</title>
        <authorList>
            <consortium name="DOE Joint Genome Institute"/>
            <person name="Lopez S.C."/>
            <person name="Andreopoulos B."/>
            <person name="Pangilinan J."/>
            <person name="Lipzen A."/>
            <person name="Riley R."/>
            <person name="Ahrendt S."/>
            <person name="Ng V."/>
            <person name="Barry K."/>
            <person name="Daum C."/>
            <person name="Grigoriev I.V."/>
            <person name="Hilden K.S."/>
            <person name="Makela M.R."/>
            <person name="de Vries R.P."/>
        </authorList>
    </citation>
    <scope>NUCLEOTIDE SEQUENCE [LARGE SCALE GENOMIC DNA]</scope>
    <source>
        <strain evidence="1">OM18370.1</strain>
    </source>
</reference>
<dbReference type="Proteomes" id="UP000292957">
    <property type="component" value="Unassembled WGS sequence"/>
</dbReference>
<protein>
    <submittedName>
        <fullName evidence="1">Uncharacterized protein</fullName>
    </submittedName>
</protein>
<feature type="non-terminal residue" evidence="1">
    <location>
        <position position="96"/>
    </location>
</feature>
<dbReference type="EMBL" id="ML143576">
    <property type="protein sequence ID" value="TBU21780.1"/>
    <property type="molecule type" value="Genomic_DNA"/>
</dbReference>
<accession>A0A4Q9M4F1</accession>
<proteinExistence type="predicted"/>